<dbReference type="EMBL" id="JAHRIQ010011882">
    <property type="protein sequence ID" value="MEQ2224212.1"/>
    <property type="molecule type" value="Genomic_DNA"/>
</dbReference>
<accession>A0ABV0SXZ8</accession>
<protein>
    <submittedName>
        <fullName evidence="1">Uncharacterized protein</fullName>
    </submittedName>
</protein>
<gene>
    <name evidence="1" type="ORF">ILYODFUR_005171</name>
</gene>
<proteinExistence type="predicted"/>
<evidence type="ECO:0000313" key="2">
    <source>
        <dbReference type="Proteomes" id="UP001482620"/>
    </source>
</evidence>
<evidence type="ECO:0000313" key="1">
    <source>
        <dbReference type="EMBL" id="MEQ2224212.1"/>
    </source>
</evidence>
<dbReference type="Proteomes" id="UP001482620">
    <property type="component" value="Unassembled WGS sequence"/>
</dbReference>
<keyword evidence="2" id="KW-1185">Reference proteome</keyword>
<reference evidence="1 2" key="1">
    <citation type="submission" date="2021-06" db="EMBL/GenBank/DDBJ databases">
        <authorList>
            <person name="Palmer J.M."/>
        </authorList>
    </citation>
    <scope>NUCLEOTIDE SEQUENCE [LARGE SCALE GENOMIC DNA]</scope>
    <source>
        <strain evidence="2">if_2019</strain>
        <tissue evidence="1">Muscle</tissue>
    </source>
</reference>
<name>A0ABV0SXZ8_9TELE</name>
<comment type="caution">
    <text evidence="1">The sequence shown here is derived from an EMBL/GenBank/DDBJ whole genome shotgun (WGS) entry which is preliminary data.</text>
</comment>
<sequence length="101" mass="11080">MVSCPTLKAAKQLQTITPPPPSSFPKMLCSLFATCNTHTPSLFNADSPQNIFPNVLEILKMFSGKCDGPLSYFWSTVVFTLDLSSGCSFCPVPLLLLNRKH</sequence>
<organism evidence="1 2">
    <name type="scientific">Ilyodon furcidens</name>
    <name type="common">goldbreast splitfin</name>
    <dbReference type="NCBI Taxonomy" id="33524"/>
    <lineage>
        <taxon>Eukaryota</taxon>
        <taxon>Metazoa</taxon>
        <taxon>Chordata</taxon>
        <taxon>Craniata</taxon>
        <taxon>Vertebrata</taxon>
        <taxon>Euteleostomi</taxon>
        <taxon>Actinopterygii</taxon>
        <taxon>Neopterygii</taxon>
        <taxon>Teleostei</taxon>
        <taxon>Neoteleostei</taxon>
        <taxon>Acanthomorphata</taxon>
        <taxon>Ovalentaria</taxon>
        <taxon>Atherinomorphae</taxon>
        <taxon>Cyprinodontiformes</taxon>
        <taxon>Goodeidae</taxon>
        <taxon>Ilyodon</taxon>
    </lineage>
</organism>